<dbReference type="RefSeq" id="WP_396640147.1">
    <property type="nucleotide sequence ID" value="NZ_JBIQWL010000002.1"/>
</dbReference>
<accession>A0ABW7Q9J3</accession>
<organism evidence="2 3">
    <name type="scientific">Microbacterium alkaliflavum</name>
    <dbReference type="NCBI Taxonomy" id="3248839"/>
    <lineage>
        <taxon>Bacteria</taxon>
        <taxon>Bacillati</taxon>
        <taxon>Actinomycetota</taxon>
        <taxon>Actinomycetes</taxon>
        <taxon>Micrococcales</taxon>
        <taxon>Microbacteriaceae</taxon>
        <taxon>Microbacterium</taxon>
    </lineage>
</organism>
<dbReference type="EMBL" id="JBIQWL010000002">
    <property type="protein sequence ID" value="MFH8250214.1"/>
    <property type="molecule type" value="Genomic_DNA"/>
</dbReference>
<comment type="caution">
    <text evidence="2">The sequence shown here is derived from an EMBL/GenBank/DDBJ whole genome shotgun (WGS) entry which is preliminary data.</text>
</comment>
<protein>
    <submittedName>
        <fullName evidence="2">Uncharacterized protein</fullName>
    </submittedName>
</protein>
<sequence>MTVDLEQVVAQIDAHRGGIIGVRGSGVPDTRRKRLGKASGDEKLHSGQGSDLDFVPHQQRRGQVAEVALHRDIGKGVDSECAERSVIAKKKATGSEHCESWPERCGGREQLVELGTKRRERRVREPGSDSEVRRLKGSHDVDCGR</sequence>
<keyword evidence="3" id="KW-1185">Reference proteome</keyword>
<dbReference type="Proteomes" id="UP001610861">
    <property type="component" value="Unassembled WGS sequence"/>
</dbReference>
<evidence type="ECO:0000256" key="1">
    <source>
        <dbReference type="SAM" id="MobiDB-lite"/>
    </source>
</evidence>
<evidence type="ECO:0000313" key="3">
    <source>
        <dbReference type="Proteomes" id="UP001610861"/>
    </source>
</evidence>
<feature type="region of interest" description="Disordered" evidence="1">
    <location>
        <begin position="23"/>
        <end position="54"/>
    </location>
</feature>
<evidence type="ECO:0000313" key="2">
    <source>
        <dbReference type="EMBL" id="MFH8250214.1"/>
    </source>
</evidence>
<gene>
    <name evidence="2" type="ORF">ACH3VR_07605</name>
</gene>
<name>A0ABW7Q9J3_9MICO</name>
<proteinExistence type="predicted"/>
<feature type="region of interest" description="Disordered" evidence="1">
    <location>
        <begin position="117"/>
        <end position="145"/>
    </location>
</feature>
<reference evidence="2 3" key="1">
    <citation type="submission" date="2024-09" db="EMBL/GenBank/DDBJ databases">
        <authorList>
            <person name="Pan X."/>
        </authorList>
    </citation>
    <scope>NUCLEOTIDE SEQUENCE [LARGE SCALE GENOMIC DNA]</scope>
    <source>
        <strain evidence="2 3">B2969</strain>
    </source>
</reference>